<comment type="caution">
    <text evidence="1">The sequence shown here is derived from an EMBL/GenBank/DDBJ whole genome shotgun (WGS) entry which is preliminary data.</text>
</comment>
<evidence type="ECO:0000313" key="2">
    <source>
        <dbReference type="Proteomes" id="UP001205486"/>
    </source>
</evidence>
<dbReference type="Proteomes" id="UP001205486">
    <property type="component" value="Unassembled WGS sequence"/>
</dbReference>
<gene>
    <name evidence="1" type="ORF">J2S34_003654</name>
</gene>
<accession>A0ACC6ANW1</accession>
<protein>
    <submittedName>
        <fullName evidence="1">Uncharacterized protein</fullName>
    </submittedName>
</protein>
<evidence type="ECO:0000313" key="1">
    <source>
        <dbReference type="EMBL" id="MCP2001168.1"/>
    </source>
</evidence>
<reference evidence="1" key="1">
    <citation type="submission" date="2022-03" db="EMBL/GenBank/DDBJ databases">
        <title>Interactions between chemoautotrophic and heterotrophic bacteria.</title>
        <authorList>
            <person name="Santoro A."/>
        </authorList>
    </citation>
    <scope>NUCLEOTIDE SEQUENCE</scope>
    <source>
        <strain evidence="1">Nb-106</strain>
    </source>
</reference>
<sequence length="193" mass="21594">MLSFSNVRVGQQHGIARRVASARKAAPFRVGAGFVDEDEALRVKIDLPFEPILTRGIYIAAPLLGSVRCLFKCDLSALEETPKRSNAGDIPGRFNRSRNSASVISGFTATASKINCEYVLMRCDLRSPPWRLGTMSPASLRRPRQRIALAPLTPKCSAACRQDKPPLFPVRDRHPDGPKPHWRVRWRQQQPPE</sequence>
<proteinExistence type="predicted"/>
<dbReference type="EMBL" id="JALJZS010000005">
    <property type="protein sequence ID" value="MCP2001168.1"/>
    <property type="molecule type" value="Genomic_DNA"/>
</dbReference>
<keyword evidence="2" id="KW-1185">Reference proteome</keyword>
<name>A0ACC6ANW1_NITWI</name>
<organism evidence="1 2">
    <name type="scientific">Nitrobacter winogradskyi</name>
    <name type="common">Nitrobacter agilis</name>
    <dbReference type="NCBI Taxonomy" id="913"/>
    <lineage>
        <taxon>Bacteria</taxon>
        <taxon>Pseudomonadati</taxon>
        <taxon>Pseudomonadota</taxon>
        <taxon>Alphaproteobacteria</taxon>
        <taxon>Hyphomicrobiales</taxon>
        <taxon>Nitrobacteraceae</taxon>
        <taxon>Nitrobacter</taxon>
    </lineage>
</organism>